<evidence type="ECO:0000256" key="2">
    <source>
        <dbReference type="SAM" id="Phobius"/>
    </source>
</evidence>
<dbReference type="InterPro" id="IPR049278">
    <property type="entry name" value="MS_channel_C"/>
</dbReference>
<dbReference type="Pfam" id="PF21082">
    <property type="entry name" value="MS_channel_3rd"/>
    <property type="match status" value="1"/>
</dbReference>
<proteinExistence type="predicted"/>
<feature type="transmembrane region" description="Helical" evidence="2">
    <location>
        <begin position="387"/>
        <end position="407"/>
    </location>
</feature>
<dbReference type="PROSITE" id="PS01246">
    <property type="entry name" value="UPF0003"/>
    <property type="match status" value="1"/>
</dbReference>
<sequence length="850" mass="91037">MTRTLGTILAALLVGLALTVTSAVAQGEEPEINAPMVQSMPAQEEAQTVEVKASPAAELAATVDMPADAPDYEAWAKVATRAEQALETGRASEEALSSLRAEVVSWRSQFADARGENAVRITTLKTQIEALGPPPGEEGSESGTRTAQREALNDQLALIETPVVVADIAHARADSIISEIDELLRSRTADTLFTPLPSPINPAHWPRALSDLGATATSMWHEAREAVTSDTHRAQMRQSFAALAVFVGLAVILLLRGRRWVVKAGNKVQGIATGPARGVWGFLISLGQMIAPILGVLSIFIAVSIMGLLDGRPGYFFDLLNYTLIYLIIARWVGSRVFGQPGADWAVLNLVDVARSEGRFEAAALGATYGVYRFLDDLYVEEGYSEATLAVLSLPVLLVGAILMFRMGRLLRSHSMRAEDESAEGEGIGFRDRTLSLAGGALMVIGVVGPLVHLTGYVNFAQYVLWNTALSLALVGLLLALHRFYTDLYGLIFRKSVEEADQALVPILVSLLTLVIATPLFALIWGAREAELAEIWASVGEGVSLGEAVITPSDILILIVVFVIGYTLTRLVQGMLRATVLPKTSIDVGGRNAITSGIGYVGYFLAAIIAITAAGINLSSLAIVAGALSVGVGFGLQAIVSNFVSGIILLIERPISEGDWISVGGHMGIVKDISVRSTRIETFDRQDVVVPNSDFISGTVTNYTRGNKVGRLVINIGVAYGTDTRRVSEILMEIVMDHPLISVNPAPQVGFMAFGADSLDFQIRAMLSDVTMILIVQDEINHTIAERFSEEGIEIPFAQRDIWIRNPETLHAPQRHESSAQDTTRTDPADQPAASNSPAGLDADVDGDGD</sequence>
<dbReference type="Proteomes" id="UP000756530">
    <property type="component" value="Unassembled WGS sequence"/>
</dbReference>
<feature type="region of interest" description="Disordered" evidence="1">
    <location>
        <begin position="809"/>
        <end position="850"/>
    </location>
</feature>
<evidence type="ECO:0000313" key="7">
    <source>
        <dbReference type="EMBL" id="MBV7379611.1"/>
    </source>
</evidence>
<feature type="domain" description="Mechanosensitive ion channel MscS" evidence="4">
    <location>
        <begin position="639"/>
        <end position="705"/>
    </location>
</feature>
<evidence type="ECO:0000256" key="1">
    <source>
        <dbReference type="SAM" id="MobiDB-lite"/>
    </source>
</evidence>
<feature type="chain" id="PRO_5047527467" evidence="3">
    <location>
        <begin position="26"/>
        <end position="850"/>
    </location>
</feature>
<feature type="domain" description="DUF3772" evidence="5">
    <location>
        <begin position="169"/>
        <end position="224"/>
    </location>
</feature>
<dbReference type="InterPro" id="IPR006685">
    <property type="entry name" value="MscS_channel_2nd"/>
</dbReference>
<feature type="transmembrane region" description="Helical" evidence="2">
    <location>
        <begin position="555"/>
        <end position="572"/>
    </location>
</feature>
<feature type="transmembrane region" description="Helical" evidence="2">
    <location>
        <begin position="278"/>
        <end position="309"/>
    </location>
</feature>
<feature type="compositionally biased region" description="Basic and acidic residues" evidence="1">
    <location>
        <begin position="814"/>
        <end position="828"/>
    </location>
</feature>
<evidence type="ECO:0000259" key="5">
    <source>
        <dbReference type="Pfam" id="PF12607"/>
    </source>
</evidence>
<feature type="transmembrane region" description="Helical" evidence="2">
    <location>
        <begin position="460"/>
        <end position="482"/>
    </location>
</feature>
<dbReference type="PANTHER" id="PTHR30347:SF1">
    <property type="entry name" value="MECHANOSENSITIVE CHANNEL MSCK"/>
    <property type="match status" value="1"/>
</dbReference>
<dbReference type="EMBL" id="JAHUZE010000002">
    <property type="protein sequence ID" value="MBV7379611.1"/>
    <property type="molecule type" value="Genomic_DNA"/>
</dbReference>
<organism evidence="7 8">
    <name type="scientific">Maritimibacter dapengensis</name>
    <dbReference type="NCBI Taxonomy" id="2836868"/>
    <lineage>
        <taxon>Bacteria</taxon>
        <taxon>Pseudomonadati</taxon>
        <taxon>Pseudomonadota</taxon>
        <taxon>Alphaproteobacteria</taxon>
        <taxon>Rhodobacterales</taxon>
        <taxon>Roseobacteraceae</taxon>
        <taxon>Maritimibacter</taxon>
    </lineage>
</organism>
<reference evidence="7 8" key="1">
    <citation type="submission" date="2021-05" db="EMBL/GenBank/DDBJ databases">
        <title>Culturable bacteria isolated from Daya Bay.</title>
        <authorList>
            <person name="Zheng W."/>
            <person name="Yu S."/>
            <person name="Huang Y."/>
        </authorList>
    </citation>
    <scope>NUCLEOTIDE SEQUENCE [LARGE SCALE GENOMIC DNA]</scope>
    <source>
        <strain evidence="7 8">DP4N28-5</strain>
    </source>
</reference>
<feature type="domain" description="Mechanosensitive ion channel MscS C-terminal" evidence="6">
    <location>
        <begin position="713"/>
        <end position="795"/>
    </location>
</feature>
<evidence type="ECO:0000313" key="8">
    <source>
        <dbReference type="Proteomes" id="UP000756530"/>
    </source>
</evidence>
<evidence type="ECO:0000259" key="6">
    <source>
        <dbReference type="Pfam" id="PF21082"/>
    </source>
</evidence>
<protein>
    <submittedName>
        <fullName evidence="7">DUF3772 domain-containing protein</fullName>
    </submittedName>
</protein>
<dbReference type="Pfam" id="PF00924">
    <property type="entry name" value="MS_channel_2nd"/>
    <property type="match status" value="1"/>
</dbReference>
<feature type="transmembrane region" description="Helical" evidence="2">
    <location>
        <begin position="435"/>
        <end position="454"/>
    </location>
</feature>
<feature type="transmembrane region" description="Helical" evidence="2">
    <location>
        <begin position="315"/>
        <end position="333"/>
    </location>
</feature>
<keyword evidence="2" id="KW-1133">Transmembrane helix</keyword>
<dbReference type="RefSeq" id="WP_218392724.1">
    <property type="nucleotide sequence ID" value="NZ_JAHUZE010000002.1"/>
</dbReference>
<feature type="transmembrane region" description="Helical" evidence="2">
    <location>
        <begin position="503"/>
        <end position="527"/>
    </location>
</feature>
<accession>A0ABS6T2Y2</accession>
<dbReference type="InterPro" id="IPR052702">
    <property type="entry name" value="MscS-like_channel"/>
</dbReference>
<name>A0ABS6T2Y2_9RHOB</name>
<evidence type="ECO:0000259" key="4">
    <source>
        <dbReference type="Pfam" id="PF00924"/>
    </source>
</evidence>
<comment type="caution">
    <text evidence="7">The sequence shown here is derived from an EMBL/GenBank/DDBJ whole genome shotgun (WGS) entry which is preliminary data.</text>
</comment>
<dbReference type="InterPro" id="IPR022249">
    <property type="entry name" value="DUF3772"/>
</dbReference>
<keyword evidence="2" id="KW-0472">Membrane</keyword>
<feature type="transmembrane region" description="Helical" evidence="2">
    <location>
        <begin position="239"/>
        <end position="257"/>
    </location>
</feature>
<keyword evidence="8" id="KW-1185">Reference proteome</keyword>
<gene>
    <name evidence="7" type="ORF">KJP28_11800</name>
</gene>
<dbReference type="InterPro" id="IPR006686">
    <property type="entry name" value="MscS_channel_CS"/>
</dbReference>
<feature type="signal peptide" evidence="3">
    <location>
        <begin position="1"/>
        <end position="25"/>
    </location>
</feature>
<keyword evidence="3" id="KW-0732">Signal</keyword>
<dbReference type="Pfam" id="PF12607">
    <property type="entry name" value="DUF3772"/>
    <property type="match status" value="1"/>
</dbReference>
<feature type="transmembrane region" description="Helical" evidence="2">
    <location>
        <begin position="622"/>
        <end position="651"/>
    </location>
</feature>
<evidence type="ECO:0000256" key="3">
    <source>
        <dbReference type="SAM" id="SignalP"/>
    </source>
</evidence>
<feature type="transmembrane region" description="Helical" evidence="2">
    <location>
        <begin position="593"/>
        <end position="616"/>
    </location>
</feature>
<keyword evidence="2" id="KW-0812">Transmembrane</keyword>
<dbReference type="PANTHER" id="PTHR30347">
    <property type="entry name" value="POTASSIUM CHANNEL RELATED"/>
    <property type="match status" value="1"/>
</dbReference>